<dbReference type="Proteomes" id="UP000254134">
    <property type="component" value="Unassembled WGS sequence"/>
</dbReference>
<gene>
    <name evidence="2" type="ORF">Gocc_1306</name>
</gene>
<comment type="caution">
    <text evidence="2">The sequence shown here is derived from an EMBL/GenBank/DDBJ whole genome shotgun (WGS) entry which is preliminary data.</text>
</comment>
<dbReference type="EMBL" id="QQZY01000002">
    <property type="protein sequence ID" value="RDI75508.1"/>
    <property type="molecule type" value="Genomic_DNA"/>
</dbReference>
<reference evidence="2 3" key="1">
    <citation type="submission" date="2018-07" db="EMBL/GenBank/DDBJ databases">
        <title>High-quality-draft genome sequence of Gaiella occulta.</title>
        <authorList>
            <person name="Severino R."/>
            <person name="Froufe H.J.C."/>
            <person name="Rainey F.A."/>
            <person name="Barroso C."/>
            <person name="Albuquerque L."/>
            <person name="Lobo-Da-Cunha A."/>
            <person name="Da Costa M.S."/>
            <person name="Egas C."/>
        </authorList>
    </citation>
    <scope>NUCLEOTIDE SEQUENCE [LARGE SCALE GENOMIC DNA]</scope>
    <source>
        <strain evidence="2 3">F2-233</strain>
    </source>
</reference>
<protein>
    <submittedName>
        <fullName evidence="2">Uncharacterized protein</fullName>
    </submittedName>
</protein>
<sequence length="50" mass="5521">MAVVEHEPRSAPRPAVLPRPQAAARPQVVTRAETAECTCPDACERDHERD</sequence>
<evidence type="ECO:0000313" key="2">
    <source>
        <dbReference type="EMBL" id="RDI75508.1"/>
    </source>
</evidence>
<organism evidence="2 3">
    <name type="scientific">Gaiella occulta</name>
    <dbReference type="NCBI Taxonomy" id="1002870"/>
    <lineage>
        <taxon>Bacteria</taxon>
        <taxon>Bacillati</taxon>
        <taxon>Actinomycetota</taxon>
        <taxon>Thermoleophilia</taxon>
        <taxon>Gaiellales</taxon>
        <taxon>Gaiellaceae</taxon>
        <taxon>Gaiella</taxon>
    </lineage>
</organism>
<proteinExistence type="predicted"/>
<keyword evidence="3" id="KW-1185">Reference proteome</keyword>
<name>A0A7M2Z054_9ACTN</name>
<dbReference type="AlphaFoldDB" id="A0A7M2Z054"/>
<dbReference type="RefSeq" id="WP_181813430.1">
    <property type="nucleotide sequence ID" value="NZ_QQZY01000002.1"/>
</dbReference>
<evidence type="ECO:0000256" key="1">
    <source>
        <dbReference type="SAM" id="MobiDB-lite"/>
    </source>
</evidence>
<feature type="region of interest" description="Disordered" evidence="1">
    <location>
        <begin position="1"/>
        <end position="28"/>
    </location>
</feature>
<evidence type="ECO:0000313" key="3">
    <source>
        <dbReference type="Proteomes" id="UP000254134"/>
    </source>
</evidence>
<reference evidence="3" key="2">
    <citation type="journal article" date="2019" name="MicrobiologyOpen">
        <title>High-quality draft genome sequence of Gaiella occulta isolated from a 150 meter deep mineral water borehole and comparison with the genome sequences of other deep-branching lineages of the phylum Actinobacteria.</title>
        <authorList>
            <person name="Severino R."/>
            <person name="Froufe H.J.C."/>
            <person name="Barroso C."/>
            <person name="Albuquerque L."/>
            <person name="Lobo-da-Cunha A."/>
            <person name="da Costa M.S."/>
            <person name="Egas C."/>
        </authorList>
    </citation>
    <scope>NUCLEOTIDE SEQUENCE [LARGE SCALE GENOMIC DNA]</scope>
    <source>
        <strain evidence="3">F2-233</strain>
    </source>
</reference>
<accession>A0A7M2Z054</accession>
<feature type="compositionally biased region" description="Basic and acidic residues" evidence="1">
    <location>
        <begin position="1"/>
        <end position="10"/>
    </location>
</feature>